<evidence type="ECO:0000313" key="3">
    <source>
        <dbReference type="Proteomes" id="UP001396334"/>
    </source>
</evidence>
<name>A0ABR2T7E7_9ROSI</name>
<evidence type="ECO:0000313" key="2">
    <source>
        <dbReference type="EMBL" id="KAK9033129.1"/>
    </source>
</evidence>
<evidence type="ECO:0000256" key="1">
    <source>
        <dbReference type="SAM" id="MobiDB-lite"/>
    </source>
</evidence>
<dbReference type="EMBL" id="JBBPBN010000008">
    <property type="protein sequence ID" value="KAK9033129.1"/>
    <property type="molecule type" value="Genomic_DNA"/>
</dbReference>
<organism evidence="2 3">
    <name type="scientific">Hibiscus sabdariffa</name>
    <name type="common">roselle</name>
    <dbReference type="NCBI Taxonomy" id="183260"/>
    <lineage>
        <taxon>Eukaryota</taxon>
        <taxon>Viridiplantae</taxon>
        <taxon>Streptophyta</taxon>
        <taxon>Embryophyta</taxon>
        <taxon>Tracheophyta</taxon>
        <taxon>Spermatophyta</taxon>
        <taxon>Magnoliopsida</taxon>
        <taxon>eudicotyledons</taxon>
        <taxon>Gunneridae</taxon>
        <taxon>Pentapetalae</taxon>
        <taxon>rosids</taxon>
        <taxon>malvids</taxon>
        <taxon>Malvales</taxon>
        <taxon>Malvaceae</taxon>
        <taxon>Malvoideae</taxon>
        <taxon>Hibiscus</taxon>
    </lineage>
</organism>
<gene>
    <name evidence="2" type="ORF">V6N11_018166</name>
</gene>
<reference evidence="2 3" key="1">
    <citation type="journal article" date="2024" name="G3 (Bethesda)">
        <title>Genome assembly of Hibiscus sabdariffa L. provides insights into metabolisms of medicinal natural products.</title>
        <authorList>
            <person name="Kim T."/>
        </authorList>
    </citation>
    <scope>NUCLEOTIDE SEQUENCE [LARGE SCALE GENOMIC DNA]</scope>
    <source>
        <strain evidence="2">TK-2024</strain>
        <tissue evidence="2">Old leaves</tissue>
    </source>
</reference>
<accession>A0ABR2T7E7</accession>
<protein>
    <submittedName>
        <fullName evidence="2">Uncharacterized protein</fullName>
    </submittedName>
</protein>
<dbReference type="Proteomes" id="UP001396334">
    <property type="component" value="Unassembled WGS sequence"/>
</dbReference>
<comment type="caution">
    <text evidence="2">The sequence shown here is derived from an EMBL/GenBank/DDBJ whole genome shotgun (WGS) entry which is preliminary data.</text>
</comment>
<feature type="compositionally biased region" description="Polar residues" evidence="1">
    <location>
        <begin position="38"/>
        <end position="56"/>
    </location>
</feature>
<proteinExistence type="predicted"/>
<feature type="region of interest" description="Disordered" evidence="1">
    <location>
        <begin position="38"/>
        <end position="67"/>
    </location>
</feature>
<keyword evidence="3" id="KW-1185">Reference proteome</keyword>
<sequence length="120" mass="13269">MLWHHDEFEFRAVDSCGRSGGVITIWDRNCFSEVSVNSNPSKDCSSGQGLDGQTKTHTPEKDSSATLTANRVLKTAIGIEDETKLPTTATHEQIFFPCMSLHMATQTCQELESLLQHGQI</sequence>